<dbReference type="EMBL" id="JABTEG010000026">
    <property type="protein sequence ID" value="KAG4303773.1"/>
    <property type="molecule type" value="Genomic_DNA"/>
</dbReference>
<protein>
    <submittedName>
        <fullName evidence="1">Uncharacterized protein</fullName>
    </submittedName>
</protein>
<reference evidence="1 2" key="1">
    <citation type="journal article" date="2021" name="Commun. Biol.">
        <title>Genomic insights into the host specific adaptation of the Pneumocystis genus.</title>
        <authorList>
            <person name="Cisse O.H."/>
            <person name="Ma L."/>
            <person name="Dekker J.P."/>
            <person name="Khil P.P."/>
            <person name="Youn J.-H."/>
            <person name="Brenchley J.M."/>
            <person name="Blair R."/>
            <person name="Pahar B."/>
            <person name="Chabe M."/>
            <person name="Van Rompay K.K.A."/>
            <person name="Keesler R."/>
            <person name="Sukura A."/>
            <person name="Hirsch V."/>
            <person name="Kutty G."/>
            <person name="Liu Y."/>
            <person name="Peng L."/>
            <person name="Chen J."/>
            <person name="Song J."/>
            <person name="Weissenbacher-Lang C."/>
            <person name="Xu J."/>
            <person name="Upham N.S."/>
            <person name="Stajich J.E."/>
            <person name="Cuomo C.A."/>
            <person name="Cushion M.T."/>
            <person name="Kovacs J.A."/>
        </authorList>
    </citation>
    <scope>NUCLEOTIDE SEQUENCE [LARGE SCALE GENOMIC DNA]</scope>
    <source>
        <strain evidence="1 2">RABM</strain>
    </source>
</reference>
<gene>
    <name evidence="1" type="ORF">PORY_002825</name>
</gene>
<name>A0ACB7CA62_9ASCO</name>
<sequence length="151" mass="17812">MFAYDISFDTLQANSDMINLLLRHKFCNAIILEYFGALHESVIKEYQDIKDYMLRLGDVSVIYFPNCEVISEISFSRIDLEISKLKTVDFFTSVFVSSKLMEYDLVIEKLRPVLQRSFELSELFQFNLVEEFLLKAPIDFKLQLWNLLQNV</sequence>
<organism evidence="1 2">
    <name type="scientific">Pneumocystis oryctolagi</name>
    <dbReference type="NCBI Taxonomy" id="42067"/>
    <lineage>
        <taxon>Eukaryota</taxon>
        <taxon>Fungi</taxon>
        <taxon>Dikarya</taxon>
        <taxon>Ascomycota</taxon>
        <taxon>Taphrinomycotina</taxon>
        <taxon>Pneumocystomycetes</taxon>
        <taxon>Pneumocystaceae</taxon>
        <taxon>Pneumocystis</taxon>
    </lineage>
</organism>
<keyword evidence="2" id="KW-1185">Reference proteome</keyword>
<evidence type="ECO:0000313" key="2">
    <source>
        <dbReference type="Proteomes" id="UP000768646"/>
    </source>
</evidence>
<dbReference type="Proteomes" id="UP000768646">
    <property type="component" value="Unassembled WGS sequence"/>
</dbReference>
<accession>A0ACB7CA62</accession>
<proteinExistence type="predicted"/>
<comment type="caution">
    <text evidence="1">The sequence shown here is derived from an EMBL/GenBank/DDBJ whole genome shotgun (WGS) entry which is preliminary data.</text>
</comment>
<evidence type="ECO:0000313" key="1">
    <source>
        <dbReference type="EMBL" id="KAG4303773.1"/>
    </source>
</evidence>
<feature type="non-terminal residue" evidence="1">
    <location>
        <position position="151"/>
    </location>
</feature>